<protein>
    <submittedName>
        <fullName evidence="10">ABC transporter ATP-binding protein</fullName>
    </submittedName>
</protein>
<comment type="subcellular location">
    <subcellularLocation>
        <location evidence="1">Cell membrane</location>
    </subcellularLocation>
</comment>
<dbReference type="PANTHER" id="PTHR42711:SF5">
    <property type="entry name" value="ABC TRANSPORTER ATP-BINDING PROTEIN NATA"/>
    <property type="match status" value="1"/>
</dbReference>
<evidence type="ECO:0000256" key="2">
    <source>
        <dbReference type="ARBA" id="ARBA00005417"/>
    </source>
</evidence>
<dbReference type="PROSITE" id="PS00211">
    <property type="entry name" value="ABC_TRANSPORTER_1"/>
    <property type="match status" value="1"/>
</dbReference>
<dbReference type="InterPro" id="IPR050763">
    <property type="entry name" value="ABC_transporter_ATP-binding"/>
</dbReference>
<keyword evidence="7" id="KW-1278">Translocase</keyword>
<evidence type="ECO:0000256" key="3">
    <source>
        <dbReference type="ARBA" id="ARBA00022448"/>
    </source>
</evidence>
<dbReference type="PANTHER" id="PTHR42711">
    <property type="entry name" value="ABC TRANSPORTER ATP-BINDING PROTEIN"/>
    <property type="match status" value="1"/>
</dbReference>
<keyword evidence="8" id="KW-0472">Membrane</keyword>
<evidence type="ECO:0000256" key="7">
    <source>
        <dbReference type="ARBA" id="ARBA00022967"/>
    </source>
</evidence>
<keyword evidence="4" id="KW-1003">Cell membrane</keyword>
<dbReference type="EMBL" id="MFBF01000035">
    <property type="protein sequence ID" value="OGD90743.1"/>
    <property type="molecule type" value="Genomic_DNA"/>
</dbReference>
<dbReference type="SUPFAM" id="SSF52540">
    <property type="entry name" value="P-loop containing nucleoside triphosphate hydrolases"/>
    <property type="match status" value="1"/>
</dbReference>
<dbReference type="SMART" id="SM00382">
    <property type="entry name" value="AAA"/>
    <property type="match status" value="1"/>
</dbReference>
<dbReference type="STRING" id="1797716.A3D07_03490"/>
<evidence type="ECO:0000313" key="11">
    <source>
        <dbReference type="Proteomes" id="UP000177124"/>
    </source>
</evidence>
<comment type="caution">
    <text evidence="10">The sequence shown here is derived from an EMBL/GenBank/DDBJ whole genome shotgun (WGS) entry which is preliminary data.</text>
</comment>
<dbReference type="InterPro" id="IPR027417">
    <property type="entry name" value="P-loop_NTPase"/>
</dbReference>
<feature type="domain" description="ABC transporter" evidence="9">
    <location>
        <begin position="10"/>
        <end position="235"/>
    </location>
</feature>
<keyword evidence="6 10" id="KW-0067">ATP-binding</keyword>
<organism evidence="10 11">
    <name type="scientific">Candidatus Curtissbacteria bacterium RIFCSPHIGHO2_02_FULL_42_15</name>
    <dbReference type="NCBI Taxonomy" id="1797716"/>
    <lineage>
        <taxon>Bacteria</taxon>
        <taxon>Candidatus Curtissiibacteriota</taxon>
    </lineage>
</organism>
<dbReference type="Proteomes" id="UP000177124">
    <property type="component" value="Unassembled WGS sequence"/>
</dbReference>
<dbReference type="GO" id="GO:0005524">
    <property type="term" value="F:ATP binding"/>
    <property type="evidence" value="ECO:0007669"/>
    <property type="project" value="UniProtKB-KW"/>
</dbReference>
<reference evidence="10 11" key="1">
    <citation type="journal article" date="2016" name="Nat. Commun.">
        <title>Thousands of microbial genomes shed light on interconnected biogeochemical processes in an aquifer system.</title>
        <authorList>
            <person name="Anantharaman K."/>
            <person name="Brown C.T."/>
            <person name="Hug L.A."/>
            <person name="Sharon I."/>
            <person name="Castelle C.J."/>
            <person name="Probst A.J."/>
            <person name="Thomas B.C."/>
            <person name="Singh A."/>
            <person name="Wilkins M.J."/>
            <person name="Karaoz U."/>
            <person name="Brodie E.L."/>
            <person name="Williams K.H."/>
            <person name="Hubbard S.S."/>
            <person name="Banfield J.F."/>
        </authorList>
    </citation>
    <scope>NUCLEOTIDE SEQUENCE [LARGE SCALE GENOMIC DNA]</scope>
</reference>
<name>A0A1F5GFW7_9BACT</name>
<dbReference type="GO" id="GO:0016887">
    <property type="term" value="F:ATP hydrolysis activity"/>
    <property type="evidence" value="ECO:0007669"/>
    <property type="project" value="InterPro"/>
</dbReference>
<dbReference type="AlphaFoldDB" id="A0A1F5GFW7"/>
<accession>A0A1F5GFW7</accession>
<evidence type="ECO:0000256" key="1">
    <source>
        <dbReference type="ARBA" id="ARBA00004236"/>
    </source>
</evidence>
<evidence type="ECO:0000256" key="5">
    <source>
        <dbReference type="ARBA" id="ARBA00022741"/>
    </source>
</evidence>
<keyword evidence="5" id="KW-0547">Nucleotide-binding</keyword>
<dbReference type="FunFam" id="3.40.50.300:FF:000589">
    <property type="entry name" value="ABC transporter, ATP-binding subunit"/>
    <property type="match status" value="1"/>
</dbReference>
<evidence type="ECO:0000256" key="4">
    <source>
        <dbReference type="ARBA" id="ARBA00022475"/>
    </source>
</evidence>
<dbReference type="InterPro" id="IPR017871">
    <property type="entry name" value="ABC_transporter-like_CS"/>
</dbReference>
<gene>
    <name evidence="10" type="ORF">A3D07_03490</name>
</gene>
<evidence type="ECO:0000256" key="6">
    <source>
        <dbReference type="ARBA" id="ARBA00022840"/>
    </source>
</evidence>
<comment type="similarity">
    <text evidence="2">Belongs to the ABC transporter superfamily.</text>
</comment>
<dbReference type="InterPro" id="IPR003439">
    <property type="entry name" value="ABC_transporter-like_ATP-bd"/>
</dbReference>
<evidence type="ECO:0000259" key="9">
    <source>
        <dbReference type="PROSITE" id="PS50893"/>
    </source>
</evidence>
<keyword evidence="3" id="KW-0813">Transport</keyword>
<dbReference type="Pfam" id="PF00005">
    <property type="entry name" value="ABC_tran"/>
    <property type="match status" value="1"/>
</dbReference>
<evidence type="ECO:0000256" key="8">
    <source>
        <dbReference type="ARBA" id="ARBA00023136"/>
    </source>
</evidence>
<evidence type="ECO:0000313" key="10">
    <source>
        <dbReference type="EMBL" id="OGD90743.1"/>
    </source>
</evidence>
<dbReference type="GO" id="GO:0005886">
    <property type="term" value="C:plasma membrane"/>
    <property type="evidence" value="ECO:0007669"/>
    <property type="project" value="UniProtKB-SubCell"/>
</dbReference>
<dbReference type="Gene3D" id="3.40.50.300">
    <property type="entry name" value="P-loop containing nucleotide triphosphate hydrolases"/>
    <property type="match status" value="1"/>
</dbReference>
<sequence>MSKKSKKAAVKVKNLVKKYEDLAAVDNISFEVYEGEIFGILGPNGAGKTTTLEIAETLRKPTSGQIEVDGLDILKNTWEVKSRIGVQLQAAGFYPDLTLVELLKMFASLYQVEIDPIAILKKFSLEDKKKSYFQKLSGGQKQRFSLATTLINNPKIVFLDEPTTGLDPQGRTNLWQEIKNIHKMGKTVIITTHYMEEAEKLCDRLAIMDHGKIIKIGTPHELIDELLKTGFRREKEIKKATLEDVFLNLTGRQLREE</sequence>
<dbReference type="PROSITE" id="PS50893">
    <property type="entry name" value="ABC_TRANSPORTER_2"/>
    <property type="match status" value="1"/>
</dbReference>
<dbReference type="InterPro" id="IPR003593">
    <property type="entry name" value="AAA+_ATPase"/>
</dbReference>
<proteinExistence type="inferred from homology"/>